<proteinExistence type="predicted"/>
<dbReference type="InterPro" id="IPR042099">
    <property type="entry name" value="ANL_N_sf"/>
</dbReference>
<feature type="region of interest" description="Disordered" evidence="4">
    <location>
        <begin position="33"/>
        <end position="52"/>
    </location>
</feature>
<evidence type="ECO:0000259" key="5">
    <source>
        <dbReference type="PROSITE" id="PS50075"/>
    </source>
</evidence>
<dbReference type="InterPro" id="IPR010071">
    <property type="entry name" value="AA_adenyl_dom"/>
</dbReference>
<dbReference type="NCBIfam" id="TIGR01733">
    <property type="entry name" value="AA-adenyl-dom"/>
    <property type="match status" value="3"/>
</dbReference>
<dbReference type="Gene3D" id="3.30.300.30">
    <property type="match status" value="3"/>
</dbReference>
<dbReference type="FunFam" id="3.40.50.980:FF:000001">
    <property type="entry name" value="Non-ribosomal peptide synthetase"/>
    <property type="match status" value="2"/>
</dbReference>
<dbReference type="GO" id="GO:0044550">
    <property type="term" value="P:secondary metabolite biosynthetic process"/>
    <property type="evidence" value="ECO:0007669"/>
    <property type="project" value="TreeGrafter"/>
</dbReference>
<dbReference type="PANTHER" id="PTHR45527">
    <property type="entry name" value="NONRIBOSOMAL PEPTIDE SYNTHETASE"/>
    <property type="match status" value="1"/>
</dbReference>
<dbReference type="Gene3D" id="3.30.559.30">
    <property type="entry name" value="Nonribosomal peptide synthetase, condensation domain"/>
    <property type="match status" value="3"/>
</dbReference>
<dbReference type="InterPro" id="IPR029058">
    <property type="entry name" value="AB_hydrolase_fold"/>
</dbReference>
<reference evidence="6 7" key="1">
    <citation type="submission" date="2016-10" db="EMBL/GenBank/DDBJ databases">
        <authorList>
            <person name="de Groot N.N."/>
        </authorList>
    </citation>
    <scope>NUCLEOTIDE SEQUENCE [LARGE SCALE GENOMIC DNA]</scope>
    <source>
        <strain evidence="6 7">DSM 43357</strain>
    </source>
</reference>
<dbReference type="FunFam" id="3.40.50.12780:FF:000012">
    <property type="entry name" value="Non-ribosomal peptide synthetase"/>
    <property type="match status" value="1"/>
</dbReference>
<feature type="domain" description="Carrier" evidence="5">
    <location>
        <begin position="3041"/>
        <end position="3116"/>
    </location>
</feature>
<dbReference type="Gene3D" id="3.40.50.980">
    <property type="match status" value="4"/>
</dbReference>
<name>A0A1H7I6C1_9ACTN</name>
<evidence type="ECO:0000256" key="4">
    <source>
        <dbReference type="SAM" id="MobiDB-lite"/>
    </source>
</evidence>
<dbReference type="Gene3D" id="3.30.559.10">
    <property type="entry name" value="Chloramphenicol acetyltransferase-like domain"/>
    <property type="match status" value="3"/>
</dbReference>
<dbReference type="InterPro" id="IPR023213">
    <property type="entry name" value="CAT-like_dom_sf"/>
</dbReference>
<dbReference type="InterPro" id="IPR009081">
    <property type="entry name" value="PP-bd_ACP"/>
</dbReference>
<protein>
    <submittedName>
        <fullName evidence="6">Amino acid adenylation domain-containing protein</fullName>
    </submittedName>
</protein>
<gene>
    <name evidence="6" type="ORF">SAMN05660976_00700</name>
</gene>
<dbReference type="Pfam" id="PF13193">
    <property type="entry name" value="AMP-binding_C"/>
    <property type="match status" value="3"/>
</dbReference>
<dbReference type="SUPFAM" id="SSF56801">
    <property type="entry name" value="Acetyl-CoA synthetase-like"/>
    <property type="match status" value="3"/>
</dbReference>
<dbReference type="GO" id="GO:0031177">
    <property type="term" value="F:phosphopantetheine binding"/>
    <property type="evidence" value="ECO:0007669"/>
    <property type="project" value="InterPro"/>
</dbReference>
<comment type="cofactor">
    <cofactor evidence="1">
        <name>pantetheine 4'-phosphate</name>
        <dbReference type="ChEBI" id="CHEBI:47942"/>
    </cofactor>
</comment>
<keyword evidence="2" id="KW-0596">Phosphopantetheine</keyword>
<sequence length="3143" mass="337595">MTERDNSMQSLAERIARLAPHERAVLERRLAARAATTPDQARTAPIPVRPPGAARVLSPAQESLWLRQHMDPAAPAGILLAGVRVRGELDLDRLRTSLRELAERHETLRMTVTEDGGVPRVDVDSAAGPELIAHDRRGRPESALLDLIAAETRRPFDLARGPLLRLLSVRLGAAEHALILVMHHIAGDGRSLDVLVRDLALAYAGRLGQAPPLPIQYADYAAWQRAESGGPAMRKGREFWRRTLDGLPATLELPADLPRPARPSGRGATRTLHLDAGTAAALRAFGGGSRFMALLAGFGAVLARFTGQQRVPVATPVAGRGRPELEELVGCFVNTLVLPVDLAGDPARAETFPELVARTRDTTLECFEHQDVPLEHVIAEINPPRDLGHPPFAQAMLVGEEAARGDLDLPGLTLSPLDLGDGGIAKRELTLTATGNGADLRLDLTFDTDLFLPETAGRLLDCLDRLLRGAAADPSRPLRELLRLGPDEHHEIVHTWNRTAALPPQACVHDLFAAQARHTPEAIAVADETGTLTYERLDRDSDRLARHLRSLGVGAETPVGVCLERSCLLPLAVLAVMKAGGMYVPLAPDQPAERLRRILDGTGARVVVTSSAHLERLPASVRAVPLDDAEQRWRDGPSSPLPPVAGPAHAAYLLHTSGSTGLPKGVVVEHRQVHSYVRAVVADLGLSTGGSYAMLQPLTVDSCVTMLFPPLIGGGTLHLISAEQAADASALARYFEAAGIDYLKIAPSHLAMLLETGDDSVLPRRTLIIGGEASHWEFAGPLRDRARCAVVNHYGPTETTVGVLVHPLNETRAGVTVPIGRPLAGTTAYILDTCLNPVPVGVAGELYIGGANVTRGYWRRPAETAAAFVPDLFGGTPGARLYRTGDRARHLPGGLIEYLGRGDDQVKINGFRVEPGEVEAALLSCEGVREALVTVADGRLIAYVAAGGADLRTPLRALLPGHMIPSAFVHLDSLPRTPHGKVDRSALPPVAADPDQEPTQPRDEWERLVADVYAEVLGVPAGADADFFALGGTSLSAMAVMAGIRRRRSVQITLRDLFECPTVAALGALIRRAEKSGEPVPVPVPVPVPRVGTLPLSHAQRRLWFLHRFDPGGSTYHLPFSAPIVGDLDVEGLRRALRALLERHEVLRSVVVEEDGEPRQRVLPVPGDPLDVVDLSALPQGERRRRLEELGRRTALAPFDLSNDPPLRAVLVRTSPQEHRLLLTVHHIAADGWSIRLLARDLAALRDGRPPAPLPLQYADYAAWQDAMLEAGALRPQLDHWRERLAGPLPVLDLPADHVRPSTRSAAGDTHLLELPVELAERLREVGKRHGATLFMVLLAAQFALLSRLTGASDLIVGTVVSGRSRPEFDEVVGCFVNTLAVRADLAGDPSFTDLLGRVRAETLAAFANQDVPFDRVVEAVAPERDPSRHPIFQVVMSLDEGDTGQGDSLATGTAKFDLLAAYTANPGRFAVALEYSTELYTAETVARWADHLAQTLRQAADDPGRPLSELGLMEERETTELTAAWNATAVGYPRDLAVHTLFERQAALHPDAVALVLPERQATLSYGELDALTNRLARYLHARGVRPGDRVGLLMERSADLVVAELAVLKAGAAYVPFETDTPAARLEQMLRDTGAEIVLTSSAFLHLLPTGAIALDQAGPELAGLPAHGLGLPSRADQLAYIMYTSGSTGVPKGIAIPHRGIVRLVVGSDLGSLSSADVLLQVAPAAFDSVTFEVWGALLNGARLVMAPPGRPSLSEIERLVLEHGVTVLLLTAGLFHQLADHRPGVLRALDRLLSGGDVMLAGPAGRALRSAPGLELANCYGPTETTTLATRHRVTEQSLTRPSIPIGGPISNTTVHVLDRRMRPVPVGVLGEIYIGGDGLAWGYWRRPGLTAAAFVPDPFSPGARLYRSGDLGRRLPDGEIEFLGRGDHQVKIRGFRVELGEVETVLGRHPALRAAVAGVSRPDNRLIAHVLLRDDCAEADTGRLERELIAWMAERVPGSMVPSAVVVVDEFPLTGNFKVDRAALPAPDWAGRGGTYREPEGREQRELAEIFAEVLDVPVVGADDDFFALGGHSLLATGVLARIHDRFGVELPVRTLFERPTVAGLAAGLTAGPEAEPGDLLPPILPGRGPAPLSSAQRRLWFLHQLDPGSTAYHMHGRWRLTGPLDPELLERCLRAVIDRHQALRTVFPSVDGRPAPRVLPAQAWTMRRAEPAGGPSEALRLCDAEAATVFDLERGPLIRACLLRTGDDEHILTVTAHHIVADGWSVGLLADELSRLYLNGGGTDLPELPVQYGDYARWQQEALSGGALAPHLEYWLRTLEGAPTSIDLPRNADGPPRGGTAAARLDGDAASAVRKLFAAHGVTTFMGMLAAMATVLSRWSGQSDVVVGVPIASRRRTELEHLIGLFMNTLAMRVNLAGAPTFAELLDRVREVALGAYAHQDLPFEKLIEELQPERDLGRSPLIQVALNVVNVAKAGLSLPGLDVEPLGEAETTPKFDLTLYVSEDEDALDLTLSYRAELYEPELMHDFLGQLARLLRAAARDPDRHVFAYPLADEEPGPALAVRGPTRLPLPNQAPDQDGIALADAAGAITYGELERAANRLAHHLIETGVRPGDVVPLAGTRSARLVVAMLACHKAGAAFAVVDPAHPPRRRQRMIEAVGGRPVLELHEHPADGRPDTPPGVDGAAAYAMFTSGSTGTPNAVLGGPGPVAHFVDWHIATFGLTMDDRFALLSGLGYDPVLRDVFTPMRLGATLHIPGADVMADPALIGQWLAGNRITVVHLTPPMLRPLAEMSGPLPDLRLVFSGGDRLTPDDVARLRRVAPAARCVSFYGATETPQAMAYTEVDADDPPWHRLGEPVDGVDLIVADAMGRPAALGEIGELWVRTPYLAWGYAGRPGLTAERFVAGPGGGRIYRTGDRARRRPGGSLEFLGRGDRQVKVRGHRVEPGEVEAALSRHTEVTAAAVKPWRESDLVAYVAASGDPDLAAFARQELPEHAVPARIIRVDALPLTANGKVDWDALPEPAAAPAAGPRVPPSTPLQKALAAIWADLLDRAEVGVRDDFFALGGHSLLATTLVARARAELDADLGVRDLFEAPTVEQLALVIVERRVAAEEELLTAIETMSDDEVEARLRELS</sequence>
<dbReference type="FunFam" id="1.10.1200.10:FF:000016">
    <property type="entry name" value="Non-ribosomal peptide synthase"/>
    <property type="match status" value="2"/>
</dbReference>
<dbReference type="Gene3D" id="2.30.38.10">
    <property type="entry name" value="Luciferase, Domain 3"/>
    <property type="match status" value="2"/>
</dbReference>
<dbReference type="PROSITE" id="PS00455">
    <property type="entry name" value="AMP_BINDING"/>
    <property type="match status" value="2"/>
</dbReference>
<dbReference type="SUPFAM" id="SSF52777">
    <property type="entry name" value="CoA-dependent acyltransferases"/>
    <property type="match status" value="6"/>
</dbReference>
<dbReference type="RefSeq" id="WP_091098201.1">
    <property type="nucleotide sequence ID" value="NZ_FOBF01000002.1"/>
</dbReference>
<dbReference type="FunFam" id="2.30.38.10:FF:000001">
    <property type="entry name" value="Non-ribosomal peptide synthetase PvdI"/>
    <property type="match status" value="1"/>
</dbReference>
<dbReference type="PROSITE" id="PS00012">
    <property type="entry name" value="PHOSPHOPANTETHEINE"/>
    <property type="match status" value="2"/>
</dbReference>
<dbReference type="Gene3D" id="3.40.50.1820">
    <property type="entry name" value="alpha/beta hydrolase"/>
    <property type="match status" value="1"/>
</dbReference>
<dbReference type="PROSITE" id="PS50075">
    <property type="entry name" value="CARRIER"/>
    <property type="match status" value="3"/>
</dbReference>
<dbReference type="GO" id="GO:0005829">
    <property type="term" value="C:cytosol"/>
    <property type="evidence" value="ECO:0007669"/>
    <property type="project" value="TreeGrafter"/>
</dbReference>
<dbReference type="GO" id="GO:0072330">
    <property type="term" value="P:monocarboxylic acid biosynthetic process"/>
    <property type="evidence" value="ECO:0007669"/>
    <property type="project" value="UniProtKB-ARBA"/>
</dbReference>
<dbReference type="InterPro" id="IPR020806">
    <property type="entry name" value="PKS_PP-bd"/>
</dbReference>
<feature type="domain" description="Carrier" evidence="5">
    <location>
        <begin position="1000"/>
        <end position="1074"/>
    </location>
</feature>
<feature type="domain" description="Carrier" evidence="5">
    <location>
        <begin position="2043"/>
        <end position="2118"/>
    </location>
</feature>
<evidence type="ECO:0000313" key="6">
    <source>
        <dbReference type="EMBL" id="SEK57894.1"/>
    </source>
</evidence>
<dbReference type="STRING" id="46177.SAMN05660976_00700"/>
<organism evidence="6 7">
    <name type="scientific">Nonomuraea pusilla</name>
    <dbReference type="NCBI Taxonomy" id="46177"/>
    <lineage>
        <taxon>Bacteria</taxon>
        <taxon>Bacillati</taxon>
        <taxon>Actinomycetota</taxon>
        <taxon>Actinomycetes</taxon>
        <taxon>Streptosporangiales</taxon>
        <taxon>Streptosporangiaceae</taxon>
        <taxon>Nonomuraea</taxon>
    </lineage>
</organism>
<dbReference type="GO" id="GO:0008610">
    <property type="term" value="P:lipid biosynthetic process"/>
    <property type="evidence" value="ECO:0007669"/>
    <property type="project" value="UniProtKB-ARBA"/>
</dbReference>
<dbReference type="InterPro" id="IPR045851">
    <property type="entry name" value="AMP-bd_C_sf"/>
</dbReference>
<keyword evidence="7" id="KW-1185">Reference proteome</keyword>
<dbReference type="SUPFAM" id="SSF47336">
    <property type="entry name" value="ACP-like"/>
    <property type="match status" value="3"/>
</dbReference>
<dbReference type="CDD" id="cd05930">
    <property type="entry name" value="A_NRPS"/>
    <property type="match status" value="2"/>
</dbReference>
<dbReference type="Gene3D" id="1.10.1200.10">
    <property type="entry name" value="ACP-like"/>
    <property type="match status" value="2"/>
</dbReference>
<dbReference type="Gene3D" id="3.40.50.12780">
    <property type="entry name" value="N-terminal domain of ligase-like"/>
    <property type="match status" value="1"/>
</dbReference>
<dbReference type="CDD" id="cd19531">
    <property type="entry name" value="LCL_NRPS-like"/>
    <property type="match status" value="3"/>
</dbReference>
<dbReference type="EMBL" id="FOBF01000002">
    <property type="protein sequence ID" value="SEK57894.1"/>
    <property type="molecule type" value="Genomic_DNA"/>
</dbReference>
<dbReference type="CDD" id="cd12117">
    <property type="entry name" value="A_NRPS_Srf_like"/>
    <property type="match status" value="1"/>
</dbReference>
<dbReference type="NCBIfam" id="NF003417">
    <property type="entry name" value="PRK04813.1"/>
    <property type="match status" value="4"/>
</dbReference>
<dbReference type="GO" id="GO:0003824">
    <property type="term" value="F:catalytic activity"/>
    <property type="evidence" value="ECO:0007669"/>
    <property type="project" value="InterPro"/>
</dbReference>
<keyword evidence="3" id="KW-0597">Phosphoprotein</keyword>
<evidence type="ECO:0000256" key="1">
    <source>
        <dbReference type="ARBA" id="ARBA00001957"/>
    </source>
</evidence>
<evidence type="ECO:0000256" key="2">
    <source>
        <dbReference type="ARBA" id="ARBA00022450"/>
    </source>
</evidence>
<dbReference type="InterPro" id="IPR006162">
    <property type="entry name" value="Ppantetheine_attach_site"/>
</dbReference>
<dbReference type="InterPro" id="IPR000873">
    <property type="entry name" value="AMP-dep_synth/lig_dom"/>
</dbReference>
<dbReference type="Pfam" id="PF00668">
    <property type="entry name" value="Condensation"/>
    <property type="match status" value="3"/>
</dbReference>
<evidence type="ECO:0000256" key="3">
    <source>
        <dbReference type="ARBA" id="ARBA00022553"/>
    </source>
</evidence>
<dbReference type="InterPro" id="IPR025110">
    <property type="entry name" value="AMP-bd_C"/>
</dbReference>
<dbReference type="InterPro" id="IPR020845">
    <property type="entry name" value="AMP-binding_CS"/>
</dbReference>
<dbReference type="Pfam" id="PF00501">
    <property type="entry name" value="AMP-binding"/>
    <property type="match status" value="4"/>
</dbReference>
<dbReference type="GO" id="GO:0043041">
    <property type="term" value="P:amino acid activation for nonribosomal peptide biosynthetic process"/>
    <property type="evidence" value="ECO:0007669"/>
    <property type="project" value="TreeGrafter"/>
</dbReference>
<dbReference type="InterPro" id="IPR001242">
    <property type="entry name" value="Condensation_dom"/>
</dbReference>
<dbReference type="Pfam" id="PF00550">
    <property type="entry name" value="PP-binding"/>
    <property type="match status" value="3"/>
</dbReference>
<evidence type="ECO:0000313" key="7">
    <source>
        <dbReference type="Proteomes" id="UP000198953"/>
    </source>
</evidence>
<dbReference type="Proteomes" id="UP000198953">
    <property type="component" value="Unassembled WGS sequence"/>
</dbReference>
<dbReference type="InterPro" id="IPR036736">
    <property type="entry name" value="ACP-like_sf"/>
</dbReference>
<dbReference type="SMART" id="SM00823">
    <property type="entry name" value="PKS_PP"/>
    <property type="match status" value="3"/>
</dbReference>
<dbReference type="OrthoDB" id="3671989at2"/>
<feature type="region of interest" description="Disordered" evidence="4">
    <location>
        <begin position="979"/>
        <end position="1002"/>
    </location>
</feature>
<dbReference type="PANTHER" id="PTHR45527:SF1">
    <property type="entry name" value="FATTY ACID SYNTHASE"/>
    <property type="match status" value="1"/>
</dbReference>
<accession>A0A1H7I6C1</accession>